<keyword evidence="2" id="KW-1185">Reference proteome</keyword>
<sequence>MLQQGEPRILEAEIQNWGFSFSASTSIAWGWGNGRSLPFVTADPLDTESHTQSWIASGWHHMFYSSSVRHISRHYCIFDIRNIGIFTVFVSVFIRVSSNGSTEMHET</sequence>
<protein>
    <submittedName>
        <fullName evidence="1">Uncharacterized protein</fullName>
    </submittedName>
</protein>
<proteinExistence type="predicted"/>
<accession>A0A1D1VSY4</accession>
<dbReference type="AlphaFoldDB" id="A0A1D1VSY4"/>
<comment type="caution">
    <text evidence="1">The sequence shown here is derived from an EMBL/GenBank/DDBJ whole genome shotgun (WGS) entry which is preliminary data.</text>
</comment>
<organism evidence="1 2">
    <name type="scientific">Ramazzottius varieornatus</name>
    <name type="common">Water bear</name>
    <name type="synonym">Tardigrade</name>
    <dbReference type="NCBI Taxonomy" id="947166"/>
    <lineage>
        <taxon>Eukaryota</taxon>
        <taxon>Metazoa</taxon>
        <taxon>Ecdysozoa</taxon>
        <taxon>Tardigrada</taxon>
        <taxon>Eutardigrada</taxon>
        <taxon>Parachela</taxon>
        <taxon>Hypsibioidea</taxon>
        <taxon>Ramazzottiidae</taxon>
        <taxon>Ramazzottius</taxon>
    </lineage>
</organism>
<reference evidence="1 2" key="1">
    <citation type="journal article" date="2016" name="Nat. Commun.">
        <title>Extremotolerant tardigrade genome and improved radiotolerance of human cultured cells by tardigrade-unique protein.</title>
        <authorList>
            <person name="Hashimoto T."/>
            <person name="Horikawa D.D."/>
            <person name="Saito Y."/>
            <person name="Kuwahara H."/>
            <person name="Kozuka-Hata H."/>
            <person name="Shin-I T."/>
            <person name="Minakuchi Y."/>
            <person name="Ohishi K."/>
            <person name="Motoyama A."/>
            <person name="Aizu T."/>
            <person name="Enomoto A."/>
            <person name="Kondo K."/>
            <person name="Tanaka S."/>
            <person name="Hara Y."/>
            <person name="Koshikawa S."/>
            <person name="Sagara H."/>
            <person name="Miura T."/>
            <person name="Yokobori S."/>
            <person name="Miyagawa K."/>
            <person name="Suzuki Y."/>
            <person name="Kubo T."/>
            <person name="Oyama M."/>
            <person name="Kohara Y."/>
            <person name="Fujiyama A."/>
            <person name="Arakawa K."/>
            <person name="Katayama T."/>
            <person name="Toyoda A."/>
            <person name="Kunieda T."/>
        </authorList>
    </citation>
    <scope>NUCLEOTIDE SEQUENCE [LARGE SCALE GENOMIC DNA]</scope>
    <source>
        <strain evidence="1 2">YOKOZUNA-1</strain>
    </source>
</reference>
<gene>
    <name evidence="1" type="primary">RvY_14909</name>
    <name evidence="1" type="synonym">RvY_14909.2</name>
    <name evidence="1" type="ORF">RvY_14909-2</name>
</gene>
<evidence type="ECO:0000313" key="2">
    <source>
        <dbReference type="Proteomes" id="UP000186922"/>
    </source>
</evidence>
<name>A0A1D1VSY4_RAMVA</name>
<dbReference type="EMBL" id="BDGG01000011">
    <property type="protein sequence ID" value="GAV04655.1"/>
    <property type="molecule type" value="Genomic_DNA"/>
</dbReference>
<evidence type="ECO:0000313" key="1">
    <source>
        <dbReference type="EMBL" id="GAV04655.1"/>
    </source>
</evidence>
<dbReference type="Proteomes" id="UP000186922">
    <property type="component" value="Unassembled WGS sequence"/>
</dbReference>